<organism evidence="3 4">
    <name type="scientific">Ktedonobacter robiniae</name>
    <dbReference type="NCBI Taxonomy" id="2778365"/>
    <lineage>
        <taxon>Bacteria</taxon>
        <taxon>Bacillati</taxon>
        <taxon>Chloroflexota</taxon>
        <taxon>Ktedonobacteria</taxon>
        <taxon>Ktedonobacterales</taxon>
        <taxon>Ktedonobacteraceae</taxon>
        <taxon>Ktedonobacter</taxon>
    </lineage>
</organism>
<dbReference type="CDD" id="cd07814">
    <property type="entry name" value="SRPBCC_CalC_Aha1-like"/>
    <property type="match status" value="1"/>
</dbReference>
<protein>
    <recommendedName>
        <fullName evidence="2">Activator of Hsp90 ATPase homologue 1/2-like C-terminal domain-containing protein</fullName>
    </recommendedName>
</protein>
<dbReference type="SUPFAM" id="SSF55961">
    <property type="entry name" value="Bet v1-like"/>
    <property type="match status" value="1"/>
</dbReference>
<dbReference type="Gene3D" id="3.30.530.20">
    <property type="match status" value="1"/>
</dbReference>
<name>A0ABQ3UXB0_9CHLR</name>
<sequence length="144" mass="16249">MTAIVEEITIEAAPQRVWDAITQQDEIIQWWADKARLKPEVGSLAEFRFRPPAGVLQFEVAGLEQDKKVHWISRQGPPPWAGTSVTWQLTPVHNGTTLVFTHEGFTQVDGGYEQTRRNWKYFLDSLKSYLETGQGTPGLPPSVS</sequence>
<evidence type="ECO:0000259" key="2">
    <source>
        <dbReference type="Pfam" id="PF08327"/>
    </source>
</evidence>
<evidence type="ECO:0000313" key="3">
    <source>
        <dbReference type="EMBL" id="GHO57315.1"/>
    </source>
</evidence>
<reference evidence="3 4" key="1">
    <citation type="journal article" date="2021" name="Int. J. Syst. Evol. Microbiol.">
        <title>Reticulibacter mediterranei gen. nov., sp. nov., within the new family Reticulibacteraceae fam. nov., and Ktedonospora formicarum gen. nov., sp. nov., Ktedonobacter robiniae sp. nov., Dictyobacter formicarum sp. nov. and Dictyobacter arantiisoli sp. nov., belonging to the class Ktedonobacteria.</title>
        <authorList>
            <person name="Yabe S."/>
            <person name="Zheng Y."/>
            <person name="Wang C.M."/>
            <person name="Sakai Y."/>
            <person name="Abe K."/>
            <person name="Yokota A."/>
            <person name="Donadio S."/>
            <person name="Cavaletti L."/>
            <person name="Monciardini P."/>
        </authorList>
    </citation>
    <scope>NUCLEOTIDE SEQUENCE [LARGE SCALE GENOMIC DNA]</scope>
    <source>
        <strain evidence="3 4">SOSP1-30</strain>
    </source>
</reference>
<dbReference type="EMBL" id="BNJG01000002">
    <property type="protein sequence ID" value="GHO57315.1"/>
    <property type="molecule type" value="Genomic_DNA"/>
</dbReference>
<keyword evidence="4" id="KW-1185">Reference proteome</keyword>
<gene>
    <name evidence="3" type="ORF">KSB_57900</name>
</gene>
<comment type="caution">
    <text evidence="3">The sequence shown here is derived from an EMBL/GenBank/DDBJ whole genome shotgun (WGS) entry which is preliminary data.</text>
</comment>
<feature type="domain" description="Activator of Hsp90 ATPase homologue 1/2-like C-terminal" evidence="2">
    <location>
        <begin position="12"/>
        <end position="131"/>
    </location>
</feature>
<dbReference type="InterPro" id="IPR023393">
    <property type="entry name" value="START-like_dom_sf"/>
</dbReference>
<comment type="similarity">
    <text evidence="1">Belongs to the AHA1 family.</text>
</comment>
<evidence type="ECO:0000313" key="4">
    <source>
        <dbReference type="Proteomes" id="UP000654345"/>
    </source>
</evidence>
<dbReference type="RefSeq" id="WP_201373731.1">
    <property type="nucleotide sequence ID" value="NZ_BNJG01000002.1"/>
</dbReference>
<dbReference type="Pfam" id="PF08327">
    <property type="entry name" value="AHSA1"/>
    <property type="match status" value="1"/>
</dbReference>
<dbReference type="Proteomes" id="UP000654345">
    <property type="component" value="Unassembled WGS sequence"/>
</dbReference>
<accession>A0ABQ3UXB0</accession>
<proteinExistence type="inferred from homology"/>
<evidence type="ECO:0000256" key="1">
    <source>
        <dbReference type="ARBA" id="ARBA00006817"/>
    </source>
</evidence>
<dbReference type="InterPro" id="IPR013538">
    <property type="entry name" value="ASHA1/2-like_C"/>
</dbReference>